<evidence type="ECO:0008006" key="4">
    <source>
        <dbReference type="Google" id="ProtNLM"/>
    </source>
</evidence>
<keyword evidence="3" id="KW-1185">Reference proteome</keyword>
<sequence>MKFKLLGPAVAAAALVGTTLTGGIAVAQTPSAPVSAAAAPSCLNGLTNVPAKQTVKVRTHAKVNATAKGQWNKGKKGFLCNDGKSITGQKYTLCGKTSTKWQYGITNGTNVKGYVPEACLKWGIGA</sequence>
<name>A0ABP6MK80_9ACTN</name>
<evidence type="ECO:0000313" key="2">
    <source>
        <dbReference type="EMBL" id="GAA3117235.1"/>
    </source>
</evidence>
<gene>
    <name evidence="2" type="ORF">GCM10010449_44190</name>
</gene>
<dbReference type="Proteomes" id="UP001501637">
    <property type="component" value="Unassembled WGS sequence"/>
</dbReference>
<evidence type="ECO:0000313" key="3">
    <source>
        <dbReference type="Proteomes" id="UP001501637"/>
    </source>
</evidence>
<dbReference type="RefSeq" id="WP_344522952.1">
    <property type="nucleotide sequence ID" value="NZ_BAAAUG010000078.1"/>
</dbReference>
<dbReference type="EMBL" id="BAAAUG010000078">
    <property type="protein sequence ID" value="GAA3117235.1"/>
    <property type="molecule type" value="Genomic_DNA"/>
</dbReference>
<reference evidence="3" key="1">
    <citation type="journal article" date="2019" name="Int. J. Syst. Evol. Microbiol.">
        <title>The Global Catalogue of Microorganisms (GCM) 10K type strain sequencing project: providing services to taxonomists for standard genome sequencing and annotation.</title>
        <authorList>
            <consortium name="The Broad Institute Genomics Platform"/>
            <consortium name="The Broad Institute Genome Sequencing Center for Infectious Disease"/>
            <person name="Wu L."/>
            <person name="Ma J."/>
        </authorList>
    </citation>
    <scope>NUCLEOTIDE SEQUENCE [LARGE SCALE GENOMIC DNA]</scope>
    <source>
        <strain evidence="3">JCM 9092</strain>
    </source>
</reference>
<proteinExistence type="predicted"/>
<keyword evidence="1" id="KW-0732">Signal</keyword>
<evidence type="ECO:0000256" key="1">
    <source>
        <dbReference type="SAM" id="SignalP"/>
    </source>
</evidence>
<feature type="signal peptide" evidence="1">
    <location>
        <begin position="1"/>
        <end position="27"/>
    </location>
</feature>
<feature type="chain" id="PRO_5047516029" description="Secreted protein" evidence="1">
    <location>
        <begin position="28"/>
        <end position="126"/>
    </location>
</feature>
<comment type="caution">
    <text evidence="2">The sequence shown here is derived from an EMBL/GenBank/DDBJ whole genome shotgun (WGS) entry which is preliminary data.</text>
</comment>
<organism evidence="2 3">
    <name type="scientific">Streptomyces rectiviolaceus</name>
    <dbReference type="NCBI Taxonomy" id="332591"/>
    <lineage>
        <taxon>Bacteria</taxon>
        <taxon>Bacillati</taxon>
        <taxon>Actinomycetota</taxon>
        <taxon>Actinomycetes</taxon>
        <taxon>Kitasatosporales</taxon>
        <taxon>Streptomycetaceae</taxon>
        <taxon>Streptomyces</taxon>
    </lineage>
</organism>
<protein>
    <recommendedName>
        <fullName evidence="4">Secreted protein</fullName>
    </recommendedName>
</protein>
<accession>A0ABP6MK80</accession>